<keyword evidence="1" id="KW-0812">Transmembrane</keyword>
<evidence type="ECO:0000313" key="2">
    <source>
        <dbReference type="EMBL" id="AMR57651.1"/>
    </source>
</evidence>
<dbReference type="EMBL" id="KU130128">
    <property type="protein sequence ID" value="AMR57651.1"/>
    <property type="molecule type" value="Genomic_DNA"/>
</dbReference>
<proteinExistence type="predicted"/>
<dbReference type="Proteomes" id="UP000229302">
    <property type="component" value="Segment"/>
</dbReference>
<keyword evidence="1" id="KW-0472">Membrane</keyword>
<gene>
    <name evidence="2" type="ORF">vB_PsyM_KIL3_0084</name>
</gene>
<sequence length="145" mass="16304">MEILKSKSSILLFTMGVIYFVAVGYYAIMLQSRINQRDVTIAMWQDKAQHYEVAYNDSVSSCALATSKFLQEESLKKELKVKNSQIKVQERLKDIVYSEVKPNDKPIKVATPIDTVDPNIIRMLNAPLCAEEPSKCPGDSKGTSK</sequence>
<accession>A0A142IEJ6</accession>
<protein>
    <submittedName>
        <fullName evidence="2">Uncharacterized protein</fullName>
    </submittedName>
</protein>
<organism evidence="2 3">
    <name type="scientific">Pseudomonas phage vB_PsyM_KIL3</name>
    <dbReference type="NCBI Taxonomy" id="1777067"/>
    <lineage>
        <taxon>Viruses</taxon>
        <taxon>Duplodnaviria</taxon>
        <taxon>Heunggongvirae</taxon>
        <taxon>Uroviricota</taxon>
        <taxon>Caudoviricetes</taxon>
        <taxon>Vandenendeviridae</taxon>
        <taxon>Gorskivirinae</taxon>
        <taxon>Flaumdravirus</taxon>
        <taxon>Flaumdravirus KIL4</taxon>
    </lineage>
</organism>
<keyword evidence="1" id="KW-1133">Transmembrane helix</keyword>
<feature type="transmembrane region" description="Helical" evidence="1">
    <location>
        <begin position="9"/>
        <end position="28"/>
    </location>
</feature>
<reference evidence="2 3" key="1">
    <citation type="journal article" date="2016" name="Front. Microbiol.">
        <title>Characterization of Novel Bacteriophages for Biocontrol of Bacterial Blight in Leek Caused by Pseudomonas syringae pv. porri.</title>
        <authorList>
            <person name="Rombouts S."/>
            <person name="Lavigne R."/>
        </authorList>
    </citation>
    <scope>NUCLEOTIDE SEQUENCE [LARGE SCALE GENOMIC DNA]</scope>
</reference>
<name>A0A142IEJ6_9CAUD</name>
<evidence type="ECO:0000313" key="3">
    <source>
        <dbReference type="Proteomes" id="UP000229302"/>
    </source>
</evidence>
<evidence type="ECO:0000256" key="1">
    <source>
        <dbReference type="SAM" id="Phobius"/>
    </source>
</evidence>